<keyword evidence="1" id="KW-0732">Signal</keyword>
<sequence>MIRALSLAALFGLLTAPAMAAEQTYTVSLGSRQLGTLQFEGERNDASLLLSLNNAPFGLKNGTFKAVARSTGGKVDYLGQNRGSETRDIAIGRKADKVTSVSVAPPSEMTEMTEAGKVPSGVVFPPEFFAAVANSTTCPSPIAMYDGRRVVRMAATAMEQDGETVFCDMSYRVTMGPGYVSPFHFRKFGVELAYSAGKLVKFTLKAGGFKVHLNRQ</sequence>
<feature type="chain" id="PRO_5011500868" description="DUF3108 domain-containing protein" evidence="1">
    <location>
        <begin position="21"/>
        <end position="216"/>
    </location>
</feature>
<accession>A0A1G7YFP0</accession>
<dbReference type="AlphaFoldDB" id="A0A1G7YFP0"/>
<gene>
    <name evidence="2" type="ORF">SAMN04489759_11533</name>
</gene>
<dbReference type="Proteomes" id="UP000199399">
    <property type="component" value="Unassembled WGS sequence"/>
</dbReference>
<proteinExistence type="predicted"/>
<evidence type="ECO:0008006" key="4">
    <source>
        <dbReference type="Google" id="ProtNLM"/>
    </source>
</evidence>
<protein>
    <recommendedName>
        <fullName evidence="4">DUF3108 domain-containing protein</fullName>
    </recommendedName>
</protein>
<evidence type="ECO:0000313" key="2">
    <source>
        <dbReference type="EMBL" id="SDG95253.1"/>
    </source>
</evidence>
<evidence type="ECO:0000256" key="1">
    <source>
        <dbReference type="SAM" id="SignalP"/>
    </source>
</evidence>
<keyword evidence="3" id="KW-1185">Reference proteome</keyword>
<evidence type="ECO:0000313" key="3">
    <source>
        <dbReference type="Proteomes" id="UP000199399"/>
    </source>
</evidence>
<reference evidence="3" key="1">
    <citation type="submission" date="2016-10" db="EMBL/GenBank/DDBJ databases">
        <authorList>
            <person name="Varghese N."/>
            <person name="Submissions S."/>
        </authorList>
    </citation>
    <scope>NUCLEOTIDE SEQUENCE [LARGE SCALE GENOMIC DNA]</scope>
    <source>
        <strain evidence="3">DSM 16477</strain>
    </source>
</reference>
<dbReference type="OrthoDB" id="7723416at2"/>
<feature type="signal peptide" evidence="1">
    <location>
        <begin position="1"/>
        <end position="20"/>
    </location>
</feature>
<organism evidence="2 3">
    <name type="scientific">Sulfitobacter delicatus</name>
    <dbReference type="NCBI Taxonomy" id="218672"/>
    <lineage>
        <taxon>Bacteria</taxon>
        <taxon>Pseudomonadati</taxon>
        <taxon>Pseudomonadota</taxon>
        <taxon>Alphaproteobacteria</taxon>
        <taxon>Rhodobacterales</taxon>
        <taxon>Roseobacteraceae</taxon>
        <taxon>Sulfitobacter</taxon>
    </lineage>
</organism>
<dbReference type="EMBL" id="FNBP01000015">
    <property type="protein sequence ID" value="SDG95253.1"/>
    <property type="molecule type" value="Genomic_DNA"/>
</dbReference>
<dbReference type="RefSeq" id="WP_093744063.1">
    <property type="nucleotide sequence ID" value="NZ_FNBP01000015.1"/>
</dbReference>
<name>A0A1G7YFP0_9RHOB</name>